<dbReference type="InterPro" id="IPR024234">
    <property type="entry name" value="DUF3801"/>
</dbReference>
<protein>
    <recommendedName>
        <fullName evidence="3">PcfB family protein</fullName>
    </recommendedName>
</protein>
<evidence type="ECO:0000313" key="2">
    <source>
        <dbReference type="Proteomes" id="UP000182121"/>
    </source>
</evidence>
<comment type="caution">
    <text evidence="1">The sequence shown here is derived from an EMBL/GenBank/DDBJ whole genome shotgun (WGS) entry which is preliminary data.</text>
</comment>
<evidence type="ECO:0000313" key="1">
    <source>
        <dbReference type="EMBL" id="SET91777.1"/>
    </source>
</evidence>
<proteinExistence type="predicted"/>
<dbReference type="Proteomes" id="UP000182121">
    <property type="component" value="Unassembled WGS sequence"/>
</dbReference>
<dbReference type="RefSeq" id="WP_074663213.1">
    <property type="nucleotide sequence ID" value="NZ_FOIO01000035.1"/>
</dbReference>
<accession>A0A1I0I553</accession>
<organism evidence="1 2">
    <name type="scientific">Enterocloster clostridioformis</name>
    <dbReference type="NCBI Taxonomy" id="1531"/>
    <lineage>
        <taxon>Bacteria</taxon>
        <taxon>Bacillati</taxon>
        <taxon>Bacillota</taxon>
        <taxon>Clostridia</taxon>
        <taxon>Lachnospirales</taxon>
        <taxon>Lachnospiraceae</taxon>
        <taxon>Enterocloster</taxon>
    </lineage>
</organism>
<gene>
    <name evidence="1" type="ORF">SAMN05216521_10353</name>
</gene>
<name>A0A1I0I553_9FIRM</name>
<dbReference type="AlphaFoldDB" id="A0A1I0I553"/>
<dbReference type="Pfam" id="PF12687">
    <property type="entry name" value="DUF3801"/>
    <property type="match status" value="1"/>
</dbReference>
<evidence type="ECO:0008006" key="3">
    <source>
        <dbReference type="Google" id="ProtNLM"/>
    </source>
</evidence>
<dbReference type="EMBL" id="FOIO01000035">
    <property type="protein sequence ID" value="SET91777.1"/>
    <property type="molecule type" value="Genomic_DNA"/>
</dbReference>
<reference evidence="1 2" key="1">
    <citation type="submission" date="2016-10" db="EMBL/GenBank/DDBJ databases">
        <authorList>
            <person name="Varghese N."/>
            <person name="Submissions S."/>
        </authorList>
    </citation>
    <scope>NUCLEOTIDE SEQUENCE [LARGE SCALE GENOMIC DNA]</scope>
    <source>
        <strain evidence="1 2">NLAE-zl-C196</strain>
    </source>
</reference>
<sequence length="159" mass="18165">MQEEVENRTVNLMISTSKLTGRTLVAAFRKYCQHRARVKAGRAAEGDHGKMTVEKLIRKDQGAQQIDIAKSGIKDFERVLNKYGVDYAIRKDVSQEPPRFMVFFKAKDADVLTAAFKEYSVKLSQKEKRPSALKALAHLKELAKSIPSKVREKNQERER</sequence>